<dbReference type="EMBL" id="BLXT01000775">
    <property type="protein sequence ID" value="GFN80046.1"/>
    <property type="molecule type" value="Genomic_DNA"/>
</dbReference>
<accession>A0AAV3YD71</accession>
<feature type="non-terminal residue" evidence="1">
    <location>
        <position position="77"/>
    </location>
</feature>
<reference evidence="1 2" key="1">
    <citation type="journal article" date="2021" name="Elife">
        <title>Chloroplast acquisition without the gene transfer in kleptoplastic sea slugs, Plakobranchus ocellatus.</title>
        <authorList>
            <person name="Maeda T."/>
            <person name="Takahashi S."/>
            <person name="Yoshida T."/>
            <person name="Shimamura S."/>
            <person name="Takaki Y."/>
            <person name="Nagai Y."/>
            <person name="Toyoda A."/>
            <person name="Suzuki Y."/>
            <person name="Arimoto A."/>
            <person name="Ishii H."/>
            <person name="Satoh N."/>
            <person name="Nishiyama T."/>
            <person name="Hasebe M."/>
            <person name="Maruyama T."/>
            <person name="Minagawa J."/>
            <person name="Obokata J."/>
            <person name="Shigenobu S."/>
        </authorList>
    </citation>
    <scope>NUCLEOTIDE SEQUENCE [LARGE SCALE GENOMIC DNA]</scope>
</reference>
<comment type="caution">
    <text evidence="1">The sequence shown here is derived from an EMBL/GenBank/DDBJ whole genome shotgun (WGS) entry which is preliminary data.</text>
</comment>
<proteinExistence type="predicted"/>
<evidence type="ECO:0000313" key="1">
    <source>
        <dbReference type="EMBL" id="GFN80046.1"/>
    </source>
</evidence>
<dbReference type="Proteomes" id="UP000735302">
    <property type="component" value="Unassembled WGS sequence"/>
</dbReference>
<dbReference type="AlphaFoldDB" id="A0AAV3YD71"/>
<gene>
    <name evidence="1" type="ORF">PoB_000655200</name>
</gene>
<protein>
    <submittedName>
        <fullName evidence="1">Importin-4-like protein</fullName>
    </submittedName>
</protein>
<sequence length="77" mass="8656">MLMRLHLRLEDSKLGSNCIVACQDQEEDDGEDEAEAEFDSMLIESAGDILPVIARIIGGQNFVGFFTHFVEDLLKRL</sequence>
<organism evidence="1 2">
    <name type="scientific">Plakobranchus ocellatus</name>
    <dbReference type="NCBI Taxonomy" id="259542"/>
    <lineage>
        <taxon>Eukaryota</taxon>
        <taxon>Metazoa</taxon>
        <taxon>Spiralia</taxon>
        <taxon>Lophotrochozoa</taxon>
        <taxon>Mollusca</taxon>
        <taxon>Gastropoda</taxon>
        <taxon>Heterobranchia</taxon>
        <taxon>Euthyneura</taxon>
        <taxon>Panpulmonata</taxon>
        <taxon>Sacoglossa</taxon>
        <taxon>Placobranchoidea</taxon>
        <taxon>Plakobranchidae</taxon>
        <taxon>Plakobranchus</taxon>
    </lineage>
</organism>
<keyword evidence="2" id="KW-1185">Reference proteome</keyword>
<evidence type="ECO:0000313" key="2">
    <source>
        <dbReference type="Proteomes" id="UP000735302"/>
    </source>
</evidence>
<name>A0AAV3YD71_9GAST</name>